<sequence>MKFLGFKLPSKLISFGLSILVGLVLWACSGQDKKQENTLPETKVCSMIFIDKSVSVNVDKGFANEKYTKIINDLVEKNIRGKGDKLIVYFIHENTAKAKVAEVISRTDMEETEGSNANDSEALKTEFLLDLGKEKSIFKQLVVKQLSARNTSSSNESTDILASLELIEKEAARGYDVKVYYLSDMVESMKGEHRRDFHKNPPVDDAAAVGWAREDASNLKANLNNLTSIQVFVAKPFEPTASTRVNNPAVSAYWERLFAELGVSTEVEEL</sequence>
<dbReference type="EMBL" id="JASHIF010000019">
    <property type="protein sequence ID" value="MDI9861327.1"/>
    <property type="molecule type" value="Genomic_DNA"/>
</dbReference>
<proteinExistence type="predicted"/>
<gene>
    <name evidence="1" type="ORF">QM524_19060</name>
</gene>
<keyword evidence="2" id="KW-1185">Reference proteome</keyword>
<comment type="caution">
    <text evidence="1">The sequence shown here is derived from an EMBL/GenBank/DDBJ whole genome shotgun (WGS) entry which is preliminary data.</text>
</comment>
<dbReference type="Proteomes" id="UP001236507">
    <property type="component" value="Unassembled WGS sequence"/>
</dbReference>
<dbReference type="RefSeq" id="WP_095160770.1">
    <property type="nucleotide sequence ID" value="NZ_JASHIF010000019.1"/>
</dbReference>
<evidence type="ECO:0000313" key="1">
    <source>
        <dbReference type="EMBL" id="MDI9861327.1"/>
    </source>
</evidence>
<protein>
    <recommendedName>
        <fullName evidence="3">VWFA domain-containing protein</fullName>
    </recommendedName>
</protein>
<evidence type="ECO:0000313" key="2">
    <source>
        <dbReference type="Proteomes" id="UP001236507"/>
    </source>
</evidence>
<organism evidence="1 2">
    <name type="scientific">Flectobacillus roseus</name>
    <dbReference type="NCBI Taxonomy" id="502259"/>
    <lineage>
        <taxon>Bacteria</taxon>
        <taxon>Pseudomonadati</taxon>
        <taxon>Bacteroidota</taxon>
        <taxon>Cytophagia</taxon>
        <taxon>Cytophagales</taxon>
        <taxon>Flectobacillaceae</taxon>
        <taxon>Flectobacillus</taxon>
    </lineage>
</organism>
<name>A0ABT6YD11_9BACT</name>
<reference evidence="1 2" key="1">
    <citation type="submission" date="2023-05" db="EMBL/GenBank/DDBJ databases">
        <title>Novel species of genus Flectobacillus isolated from stream in China.</title>
        <authorList>
            <person name="Lu H."/>
        </authorList>
    </citation>
    <scope>NUCLEOTIDE SEQUENCE [LARGE SCALE GENOMIC DNA]</scope>
    <source>
        <strain evidence="1 2">KCTC 42575</strain>
    </source>
</reference>
<accession>A0ABT6YD11</accession>
<evidence type="ECO:0008006" key="3">
    <source>
        <dbReference type="Google" id="ProtNLM"/>
    </source>
</evidence>